<keyword evidence="5 13" id="KW-0963">Cytoplasm</keyword>
<keyword evidence="8 13" id="KW-0548">Nucleotidyltransferase</keyword>
<feature type="binding site" evidence="14">
    <location>
        <position position="139"/>
    </location>
    <ligand>
        <name>L-threonine</name>
        <dbReference type="ChEBI" id="CHEBI:57926"/>
    </ligand>
</feature>
<evidence type="ECO:0000256" key="6">
    <source>
        <dbReference type="ARBA" id="ARBA00022679"/>
    </source>
</evidence>
<evidence type="ECO:0000256" key="7">
    <source>
        <dbReference type="ARBA" id="ARBA00022694"/>
    </source>
</evidence>
<comment type="function">
    <text evidence="13">Required for the formation of a threonylcarbamoyl group on adenosine at position 37 (t(6)A37) in tRNAs that read codons beginning with adenine.</text>
</comment>
<evidence type="ECO:0000256" key="9">
    <source>
        <dbReference type="ARBA" id="ARBA00022741"/>
    </source>
</evidence>
<feature type="domain" description="YrdC-like" evidence="15">
    <location>
        <begin position="11"/>
        <end position="197"/>
    </location>
</feature>
<keyword evidence="10 13" id="KW-0067">ATP-binding</keyword>
<evidence type="ECO:0000256" key="4">
    <source>
        <dbReference type="ARBA" id="ARBA00015492"/>
    </source>
</evidence>
<comment type="subcellular location">
    <subcellularLocation>
        <location evidence="1 13">Cytoplasm</location>
    </subcellularLocation>
</comment>
<dbReference type="InterPro" id="IPR005145">
    <property type="entry name" value="Sua5_C"/>
</dbReference>
<dbReference type="PANTHER" id="PTHR17490:SF16">
    <property type="entry name" value="THREONYLCARBAMOYL-AMP SYNTHASE"/>
    <property type="match status" value="1"/>
</dbReference>
<keyword evidence="6 13" id="KW-0808">Transferase</keyword>
<dbReference type="Gene3D" id="3.90.870.10">
    <property type="entry name" value="DHBP synthase"/>
    <property type="match status" value="1"/>
</dbReference>
<evidence type="ECO:0000256" key="11">
    <source>
        <dbReference type="ARBA" id="ARBA00029774"/>
    </source>
</evidence>
<dbReference type="InterPro" id="IPR017945">
    <property type="entry name" value="DHBP_synth_RibB-like_a/b_dom"/>
</dbReference>
<evidence type="ECO:0000256" key="3">
    <source>
        <dbReference type="ARBA" id="ARBA00012584"/>
    </source>
</evidence>
<dbReference type="GO" id="GO:0005737">
    <property type="term" value="C:cytoplasm"/>
    <property type="evidence" value="ECO:0007669"/>
    <property type="project" value="UniProtKB-SubCell"/>
</dbReference>
<evidence type="ECO:0000256" key="10">
    <source>
        <dbReference type="ARBA" id="ARBA00022840"/>
    </source>
</evidence>
<evidence type="ECO:0000256" key="12">
    <source>
        <dbReference type="ARBA" id="ARBA00048366"/>
    </source>
</evidence>
<keyword evidence="7 13" id="KW-0819">tRNA processing</keyword>
<name>E0RQ38_WINT6</name>
<dbReference type="InterPro" id="IPR006070">
    <property type="entry name" value="Sua5-like_dom"/>
</dbReference>
<evidence type="ECO:0000256" key="1">
    <source>
        <dbReference type="ARBA" id="ARBA00004496"/>
    </source>
</evidence>
<accession>E0RQ38</accession>
<feature type="binding site" evidence="14">
    <location>
        <position position="56"/>
    </location>
    <ligand>
        <name>ATP</name>
        <dbReference type="ChEBI" id="CHEBI:30616"/>
    </ligand>
</feature>
<dbReference type="NCBIfam" id="TIGR00057">
    <property type="entry name" value="L-threonylcarbamoyladenylate synthase"/>
    <property type="match status" value="1"/>
</dbReference>
<dbReference type="PIRSF" id="PIRSF004930">
    <property type="entry name" value="Tln_factor_SUA5"/>
    <property type="match status" value="1"/>
</dbReference>
<dbReference type="SUPFAM" id="SSF55821">
    <property type="entry name" value="YrdC/RibB"/>
    <property type="match status" value="1"/>
</dbReference>
<comment type="catalytic activity">
    <reaction evidence="12 13">
        <text>L-threonine + hydrogencarbonate + ATP = L-threonylcarbamoyladenylate + diphosphate + H2O</text>
        <dbReference type="Rhea" id="RHEA:36407"/>
        <dbReference type="ChEBI" id="CHEBI:15377"/>
        <dbReference type="ChEBI" id="CHEBI:17544"/>
        <dbReference type="ChEBI" id="CHEBI:30616"/>
        <dbReference type="ChEBI" id="CHEBI:33019"/>
        <dbReference type="ChEBI" id="CHEBI:57926"/>
        <dbReference type="ChEBI" id="CHEBI:73682"/>
        <dbReference type="EC" id="2.7.7.87"/>
    </reaction>
</comment>
<dbReference type="GO" id="GO:0003725">
    <property type="term" value="F:double-stranded RNA binding"/>
    <property type="evidence" value="ECO:0007669"/>
    <property type="project" value="UniProtKB-UniRule"/>
</dbReference>
<comment type="similarity">
    <text evidence="2 13">Belongs to the SUA5 family.</text>
</comment>
<dbReference type="eggNOG" id="COG0009">
    <property type="taxonomic scope" value="Bacteria"/>
</dbReference>
<dbReference type="GO" id="GO:0005524">
    <property type="term" value="F:ATP binding"/>
    <property type="evidence" value="ECO:0007669"/>
    <property type="project" value="UniProtKB-UniRule"/>
</dbReference>
<proteinExistence type="inferred from homology"/>
<dbReference type="Pfam" id="PF03481">
    <property type="entry name" value="Sua5_C"/>
    <property type="match status" value="1"/>
</dbReference>
<dbReference type="EMBL" id="CP001698">
    <property type="protein sequence ID" value="ADN01422.1"/>
    <property type="molecule type" value="Genomic_DNA"/>
</dbReference>
<dbReference type="PaxDb" id="665571-STHERM_c04500"/>
<feature type="binding site" evidence="14">
    <location>
        <position position="149"/>
    </location>
    <ligand>
        <name>ATP</name>
        <dbReference type="ChEBI" id="CHEBI:30616"/>
    </ligand>
</feature>
<feature type="binding site" evidence="14">
    <location>
        <position position="33"/>
    </location>
    <ligand>
        <name>L-threonine</name>
        <dbReference type="ChEBI" id="CHEBI:57926"/>
    </ligand>
</feature>
<sequence length="330" mass="34999">MRETRVLPATDEAIEEAARLLREGEAVAFPTETVYGLGANALDAVAVARIFEIKERPLFDPLIVHIAEEGMLKEVVREVPSIARRLMARFWPGPLTLVLPKGERVPGIVTAGLPTVGVRMPAHPVARRLIERAGVPIAAPSANRFGSLSPTRAGHVAGQLGGRVALVLDGGACEVGVESTVVRVEGGRVRVLRPGGVAVEALEEAVGRGAVVVGGPEREGAQEAPGMLPWHYAPSVPVVVLEGGAMPGAEEAREAGLLAWREVPARPAFRAVEVLSPRGDLQEAAARLFEGLHRLEEAGVARIYAEAVPEVGLGRAVMDRLRKAARRRPS</sequence>
<dbReference type="Proteomes" id="UP000001296">
    <property type="component" value="Chromosome"/>
</dbReference>
<evidence type="ECO:0000256" key="8">
    <source>
        <dbReference type="ARBA" id="ARBA00022695"/>
    </source>
</evidence>
<feature type="binding site" evidence="14">
    <location>
        <position position="119"/>
    </location>
    <ligand>
        <name>L-threonine</name>
        <dbReference type="ChEBI" id="CHEBI:57926"/>
    </ligand>
</feature>
<dbReference type="InterPro" id="IPR050156">
    <property type="entry name" value="TC-AMP_synthase_SUA5"/>
</dbReference>
<evidence type="ECO:0000313" key="16">
    <source>
        <dbReference type="EMBL" id="ADN01422.1"/>
    </source>
</evidence>
<reference key="1">
    <citation type="submission" date="2009-08" db="EMBL/GenBank/DDBJ databases">
        <title>The genome sequence of Spirochaeta thermophila DSM6192.</title>
        <authorList>
            <person name="Angelov A."/>
            <person name="Mientus M."/>
            <person name="Wittenberg S."/>
            <person name="Lehmann R."/>
            <person name="Liesegang H."/>
            <person name="Daniel R."/>
            <person name="Liebl W."/>
        </authorList>
    </citation>
    <scope>NUCLEOTIDE SEQUENCE</scope>
    <source>
        <strain>DSM 6192</strain>
    </source>
</reference>
<dbReference type="InterPro" id="IPR038385">
    <property type="entry name" value="Sua5/YwlC_C"/>
</dbReference>
<feature type="binding site" evidence="14">
    <location>
        <position position="115"/>
    </location>
    <ligand>
        <name>ATP</name>
        <dbReference type="ChEBI" id="CHEBI:30616"/>
    </ligand>
</feature>
<dbReference type="GO" id="GO:0008033">
    <property type="term" value="P:tRNA processing"/>
    <property type="evidence" value="ECO:0007669"/>
    <property type="project" value="UniProtKB-KW"/>
</dbReference>
<dbReference type="AlphaFoldDB" id="E0RQ38"/>
<feature type="binding site" evidence="14">
    <location>
        <position position="141"/>
    </location>
    <ligand>
        <name>ATP</name>
        <dbReference type="ChEBI" id="CHEBI:30616"/>
    </ligand>
</feature>
<reference evidence="16 17" key="2">
    <citation type="journal article" date="2010" name="J. Bacteriol.">
        <title>Genome sequence of the polysaccharide-degrading, thermophilic anaerobe Spirochaeta thermophila DSM 6192.</title>
        <authorList>
            <person name="Angelov A."/>
            <person name="Liebl S."/>
            <person name="Ballschmiter M."/>
            <person name="Bomeke M."/>
            <person name="Lehmann R."/>
            <person name="Liesegang H."/>
            <person name="Daniel R."/>
            <person name="Liebl W."/>
        </authorList>
    </citation>
    <scope>NUCLEOTIDE SEQUENCE [LARGE SCALE GENOMIC DNA]</scope>
    <source>
        <strain evidence="17">ATCC 49972 / DSM 6192 / RI 19.B1</strain>
    </source>
</reference>
<dbReference type="InterPro" id="IPR010923">
    <property type="entry name" value="T(6)A37_SUA5"/>
</dbReference>
<protein>
    <recommendedName>
        <fullName evidence="4 13">Threonylcarbamoyl-AMP synthase</fullName>
        <shortName evidence="13">TC-AMP synthase</shortName>
        <ecNumber evidence="3 13">2.7.7.87</ecNumber>
    </recommendedName>
    <alternativeName>
        <fullName evidence="11 13">L-threonylcarbamoyladenylate synthase</fullName>
    </alternativeName>
</protein>
<dbReference type="GO" id="GO:0000049">
    <property type="term" value="F:tRNA binding"/>
    <property type="evidence" value="ECO:0007669"/>
    <property type="project" value="TreeGrafter"/>
</dbReference>
<dbReference type="HOGENOM" id="CLU_031397_0_0_12"/>
<dbReference type="GO" id="GO:0006450">
    <property type="term" value="P:regulation of translational fidelity"/>
    <property type="evidence" value="ECO:0007669"/>
    <property type="project" value="TreeGrafter"/>
</dbReference>
<evidence type="ECO:0000256" key="13">
    <source>
        <dbReference type="PIRNR" id="PIRNR004930"/>
    </source>
</evidence>
<evidence type="ECO:0000259" key="15">
    <source>
        <dbReference type="PROSITE" id="PS51163"/>
    </source>
</evidence>
<dbReference type="PANTHER" id="PTHR17490">
    <property type="entry name" value="SUA5"/>
    <property type="match status" value="1"/>
</dbReference>
<feature type="binding site" evidence="14">
    <location>
        <position position="65"/>
    </location>
    <ligand>
        <name>L-threonine</name>
        <dbReference type="ChEBI" id="CHEBI:57926"/>
    </ligand>
</feature>
<evidence type="ECO:0000256" key="2">
    <source>
        <dbReference type="ARBA" id="ARBA00007663"/>
    </source>
</evidence>
<feature type="binding site" evidence="14">
    <location>
        <position position="232"/>
    </location>
    <ligand>
        <name>ATP</name>
        <dbReference type="ChEBI" id="CHEBI:30616"/>
    </ligand>
</feature>
<keyword evidence="9 13" id="KW-0547">Nucleotide-binding</keyword>
<evidence type="ECO:0000313" key="17">
    <source>
        <dbReference type="Proteomes" id="UP000001296"/>
    </source>
</evidence>
<dbReference type="Gene3D" id="3.40.50.11030">
    <property type="entry name" value="Threonylcarbamoyl-AMP synthase, C-terminal domain"/>
    <property type="match status" value="1"/>
</dbReference>
<dbReference type="Pfam" id="PF01300">
    <property type="entry name" value="Sua5_yciO_yrdC"/>
    <property type="match status" value="1"/>
</dbReference>
<dbReference type="EC" id="2.7.7.87" evidence="3 13"/>
<dbReference type="PROSITE" id="PS51163">
    <property type="entry name" value="YRDC"/>
    <property type="match status" value="1"/>
</dbReference>
<dbReference type="KEGG" id="sta:STHERM_c04500"/>
<dbReference type="FunFam" id="3.90.870.10:FF:000009">
    <property type="entry name" value="Threonylcarbamoyl-AMP synthase, putative"/>
    <property type="match status" value="1"/>
</dbReference>
<organism evidence="16 17">
    <name type="scientific">Winmispira thermophila (strain ATCC 49972 / DSM 6192 / RI 19.B1)</name>
    <name type="common">Spirochaeta thermophila</name>
    <dbReference type="NCBI Taxonomy" id="665571"/>
    <lineage>
        <taxon>Bacteria</taxon>
        <taxon>Pseudomonadati</taxon>
        <taxon>Spirochaetota</taxon>
        <taxon>Spirochaetia</taxon>
        <taxon>Winmispirales</taxon>
        <taxon>Winmispiraceae</taxon>
        <taxon>Winmispira</taxon>
    </lineage>
</organism>
<dbReference type="RefSeq" id="WP_013313263.1">
    <property type="nucleotide sequence ID" value="NC_014484.1"/>
</dbReference>
<dbReference type="GO" id="GO:0061710">
    <property type="term" value="F:L-threonylcarbamoyladenylate synthase"/>
    <property type="evidence" value="ECO:0007669"/>
    <property type="project" value="UniProtKB-EC"/>
</dbReference>
<evidence type="ECO:0000256" key="5">
    <source>
        <dbReference type="ARBA" id="ARBA00022490"/>
    </source>
</evidence>
<gene>
    <name evidence="16" type="ordered locus">STHERM_c04500</name>
</gene>
<evidence type="ECO:0000256" key="14">
    <source>
        <dbReference type="PIRSR" id="PIRSR004930-1"/>
    </source>
</evidence>
<feature type="binding site" evidence="14">
    <location>
        <position position="179"/>
    </location>
    <ligand>
        <name>L-threonine</name>
        <dbReference type="ChEBI" id="CHEBI:57926"/>
    </ligand>
</feature>
<feature type="binding site" evidence="14">
    <location>
        <position position="193"/>
    </location>
    <ligand>
        <name>ATP</name>
        <dbReference type="ChEBI" id="CHEBI:30616"/>
    </ligand>
</feature>